<evidence type="ECO:0000256" key="1">
    <source>
        <dbReference type="SAM" id="Coils"/>
    </source>
</evidence>
<dbReference type="AlphaFoldDB" id="A0A371B3N5"/>
<keyword evidence="4" id="KW-1185">Reference proteome</keyword>
<accession>A0A371B3N5</accession>
<gene>
    <name evidence="3" type="ORF">DXH78_16325</name>
</gene>
<comment type="caution">
    <text evidence="3">The sequence shown here is derived from an EMBL/GenBank/DDBJ whole genome shotgun (WGS) entry which is preliminary data.</text>
</comment>
<dbReference type="RefSeq" id="WP_115518281.1">
    <property type="nucleotide sequence ID" value="NZ_QRGO01000002.1"/>
</dbReference>
<proteinExistence type="predicted"/>
<keyword evidence="1" id="KW-0175">Coiled coil</keyword>
<name>A0A371B3N5_9BRAD</name>
<evidence type="ECO:0000313" key="4">
    <source>
        <dbReference type="Proteomes" id="UP000263993"/>
    </source>
</evidence>
<dbReference type="Proteomes" id="UP000263993">
    <property type="component" value="Unassembled WGS sequence"/>
</dbReference>
<feature type="compositionally biased region" description="Basic and acidic residues" evidence="2">
    <location>
        <begin position="163"/>
        <end position="172"/>
    </location>
</feature>
<dbReference type="EMBL" id="QRGO01000002">
    <property type="protein sequence ID" value="RDV02160.1"/>
    <property type="molecule type" value="Genomic_DNA"/>
</dbReference>
<feature type="coiled-coil region" evidence="1">
    <location>
        <begin position="93"/>
        <end position="120"/>
    </location>
</feature>
<evidence type="ECO:0000313" key="3">
    <source>
        <dbReference type="EMBL" id="RDV02160.1"/>
    </source>
</evidence>
<dbReference type="OrthoDB" id="8130154at2"/>
<organism evidence="3 4">
    <name type="scientific">Undibacter mobilis</name>
    <dbReference type="NCBI Taxonomy" id="2292256"/>
    <lineage>
        <taxon>Bacteria</taxon>
        <taxon>Pseudomonadati</taxon>
        <taxon>Pseudomonadota</taxon>
        <taxon>Alphaproteobacteria</taxon>
        <taxon>Hyphomicrobiales</taxon>
        <taxon>Nitrobacteraceae</taxon>
        <taxon>Undibacter</taxon>
    </lineage>
</organism>
<evidence type="ECO:0000256" key="2">
    <source>
        <dbReference type="SAM" id="MobiDB-lite"/>
    </source>
</evidence>
<reference evidence="4" key="1">
    <citation type="submission" date="2018-08" db="EMBL/GenBank/DDBJ databases">
        <authorList>
            <person name="Kim S.-J."/>
            <person name="Jung G.-Y."/>
        </authorList>
    </citation>
    <scope>NUCLEOTIDE SEQUENCE [LARGE SCALE GENOMIC DNA]</scope>
    <source>
        <strain evidence="4">GY_H</strain>
    </source>
</reference>
<protein>
    <submittedName>
        <fullName evidence="3">Uncharacterized protein</fullName>
    </submittedName>
</protein>
<sequence length="207" mass="22091">MTAKKIIPPNVLAEAKRLYEQTNAPVGDIAALVGVSRSNLYERVRDLGWRSRQAKPTFSLARAVSEGVTGPLSEPPPPLLPQPAAPPVVLDAAAVAQRRLAIAQRMMSVAEREMDAIERIIAVLRPADALEADHSARTLASVSRTLRDIAQLTKPGEEPTTDEASHDPVPRDIDEFRRTLAVRIEALIEARTGRPGGGAGGSAAGCD</sequence>
<feature type="region of interest" description="Disordered" evidence="2">
    <location>
        <begin position="152"/>
        <end position="172"/>
    </location>
</feature>